<reference evidence="3" key="2">
    <citation type="submission" date="2023-07" db="EMBL/GenBank/DDBJ databases">
        <title>Genome of Winogradskyella sp. E313.</title>
        <authorList>
            <person name="Zhou Y."/>
        </authorList>
    </citation>
    <scope>NUCLEOTIDE SEQUENCE [LARGE SCALE GENOMIC DNA]</scope>
    <source>
        <strain evidence="3">E313</strain>
    </source>
</reference>
<reference evidence="3" key="1">
    <citation type="submission" date="2021-03" db="EMBL/GenBank/DDBJ databases">
        <title>Genome of Cognatishimia sp. F0-27.</title>
        <authorList>
            <person name="Ping X."/>
        </authorList>
    </citation>
    <scope>NUCLEOTIDE SEQUENCE [LARGE SCALE GENOMIC DNA]</scope>
    <source>
        <strain evidence="3">E313</strain>
    </source>
</reference>
<proteinExistence type="predicted"/>
<evidence type="ECO:0000313" key="3">
    <source>
        <dbReference type="Proteomes" id="UP000778797"/>
    </source>
</evidence>
<name>A0ABS8EQE7_9FLAO</name>
<keyword evidence="3" id="KW-1185">Reference proteome</keyword>
<gene>
    <name evidence="2" type="ORF">J1C55_11445</name>
</gene>
<feature type="transmembrane region" description="Helical" evidence="1">
    <location>
        <begin position="67"/>
        <end position="88"/>
    </location>
</feature>
<protein>
    <submittedName>
        <fullName evidence="2">Uncharacterized protein</fullName>
    </submittedName>
</protein>
<dbReference type="EMBL" id="JAFMPT010000017">
    <property type="protein sequence ID" value="MCC1485207.1"/>
    <property type="molecule type" value="Genomic_DNA"/>
</dbReference>
<feature type="transmembrane region" description="Helical" evidence="1">
    <location>
        <begin position="160"/>
        <end position="178"/>
    </location>
</feature>
<accession>A0ABS8EQE7</accession>
<comment type="caution">
    <text evidence="2">The sequence shown here is derived from an EMBL/GenBank/DDBJ whole genome shotgun (WGS) entry which is preliminary data.</text>
</comment>
<sequence length="186" mass="20581">MKLKIIGITGLIFLIINQLLLLKGNEFIQTQQPIDYAHWLLLLGVLFSLSLNHVFSDNMFSNTATILTSLGVVALIGQSTIDFLWWSYGTDYAGMENLIRQIMSKPSIRIPFVTIGPALFYLGLAVHASKLIKKQPVGVFLVFLSLITNALGSFALDNRILVVVGHILLALGISLLLFRKEVSNPK</sequence>
<feature type="transmembrane region" description="Helical" evidence="1">
    <location>
        <begin position="137"/>
        <end position="154"/>
    </location>
</feature>
<evidence type="ECO:0000313" key="2">
    <source>
        <dbReference type="EMBL" id="MCC1485207.1"/>
    </source>
</evidence>
<keyword evidence="1" id="KW-1133">Transmembrane helix</keyword>
<keyword evidence="1" id="KW-0812">Transmembrane</keyword>
<evidence type="ECO:0000256" key="1">
    <source>
        <dbReference type="SAM" id="Phobius"/>
    </source>
</evidence>
<feature type="transmembrane region" description="Helical" evidence="1">
    <location>
        <begin position="5"/>
        <end position="24"/>
    </location>
</feature>
<dbReference type="RefSeq" id="WP_227477697.1">
    <property type="nucleotide sequence ID" value="NZ_JAFMPT010000017.1"/>
</dbReference>
<keyword evidence="1" id="KW-0472">Membrane</keyword>
<feature type="transmembrane region" description="Helical" evidence="1">
    <location>
        <begin position="108"/>
        <end position="125"/>
    </location>
</feature>
<feature type="transmembrane region" description="Helical" evidence="1">
    <location>
        <begin position="36"/>
        <end position="55"/>
    </location>
</feature>
<dbReference type="Proteomes" id="UP000778797">
    <property type="component" value="Unassembled WGS sequence"/>
</dbReference>
<organism evidence="2 3">
    <name type="scientific">Winogradskyella immobilis</name>
    <dbReference type="NCBI Taxonomy" id="2816852"/>
    <lineage>
        <taxon>Bacteria</taxon>
        <taxon>Pseudomonadati</taxon>
        <taxon>Bacteroidota</taxon>
        <taxon>Flavobacteriia</taxon>
        <taxon>Flavobacteriales</taxon>
        <taxon>Flavobacteriaceae</taxon>
        <taxon>Winogradskyella</taxon>
    </lineage>
</organism>